<dbReference type="RefSeq" id="XP_013240354.1">
    <property type="nucleotide sequence ID" value="XM_013384900.1"/>
</dbReference>
<name>A0A066VEZ4_TILAU</name>
<keyword evidence="2" id="KW-0812">Transmembrane</keyword>
<feature type="region of interest" description="Disordered" evidence="1">
    <location>
        <begin position="51"/>
        <end position="78"/>
    </location>
</feature>
<comment type="caution">
    <text evidence="3">The sequence shown here is derived from an EMBL/GenBank/DDBJ whole genome shotgun (WGS) entry which is preliminary data.</text>
</comment>
<organism evidence="3 4">
    <name type="scientific">Tilletiaria anomala (strain ATCC 24038 / CBS 436.72 / UBC 951)</name>
    <dbReference type="NCBI Taxonomy" id="1037660"/>
    <lineage>
        <taxon>Eukaryota</taxon>
        <taxon>Fungi</taxon>
        <taxon>Dikarya</taxon>
        <taxon>Basidiomycota</taxon>
        <taxon>Ustilaginomycotina</taxon>
        <taxon>Exobasidiomycetes</taxon>
        <taxon>Georgefischeriales</taxon>
        <taxon>Tilletiariaceae</taxon>
        <taxon>Tilletiaria</taxon>
    </lineage>
</organism>
<dbReference type="HOGENOM" id="CLU_1504478_0_0_1"/>
<keyword evidence="4" id="KW-1185">Reference proteome</keyword>
<protein>
    <submittedName>
        <fullName evidence="3">Uncharacterized protein</fullName>
    </submittedName>
</protein>
<accession>A0A066VEZ4</accession>
<dbReference type="AlphaFoldDB" id="A0A066VEZ4"/>
<feature type="transmembrane region" description="Helical" evidence="2">
    <location>
        <begin position="101"/>
        <end position="125"/>
    </location>
</feature>
<gene>
    <name evidence="3" type="ORF">K437DRAFT_41351</name>
</gene>
<evidence type="ECO:0000256" key="2">
    <source>
        <dbReference type="SAM" id="Phobius"/>
    </source>
</evidence>
<dbReference type="GeneID" id="25267452"/>
<proteinExistence type="predicted"/>
<dbReference type="InParanoid" id="A0A066VEZ4"/>
<dbReference type="Proteomes" id="UP000027361">
    <property type="component" value="Unassembled WGS sequence"/>
</dbReference>
<feature type="compositionally biased region" description="Low complexity" evidence="1">
    <location>
        <begin position="59"/>
        <end position="71"/>
    </location>
</feature>
<evidence type="ECO:0000313" key="4">
    <source>
        <dbReference type="Proteomes" id="UP000027361"/>
    </source>
</evidence>
<keyword evidence="2" id="KW-1133">Transmembrane helix</keyword>
<evidence type="ECO:0000313" key="3">
    <source>
        <dbReference type="EMBL" id="KDN37324.1"/>
    </source>
</evidence>
<sequence length="179" mass="19657">MFAHGLGRLEEQLSLLGHRQGHIPGSAFTLLPDSLAMAPYRVPRSSMKRSGACYAGKPSSSAQASHGSLSHPPSAPADESRAHKLLRRLLQPLRSLHVPEALLVLIISALPYTYYMLTSIIACAFQHKHGFTMLQCGLVFRASGISIFIPTVPSVPLLDANYKAVKRSFERSTNEYVRF</sequence>
<reference evidence="3 4" key="1">
    <citation type="submission" date="2014-05" db="EMBL/GenBank/DDBJ databases">
        <title>Draft genome sequence of a rare smut relative, Tilletiaria anomala UBC 951.</title>
        <authorList>
            <consortium name="DOE Joint Genome Institute"/>
            <person name="Toome M."/>
            <person name="Kuo A."/>
            <person name="Henrissat B."/>
            <person name="Lipzen A."/>
            <person name="Tritt A."/>
            <person name="Yoshinaga Y."/>
            <person name="Zane M."/>
            <person name="Barry K."/>
            <person name="Grigoriev I.V."/>
            <person name="Spatafora J.W."/>
            <person name="Aimea M.C."/>
        </authorList>
    </citation>
    <scope>NUCLEOTIDE SEQUENCE [LARGE SCALE GENOMIC DNA]</scope>
    <source>
        <strain evidence="3 4">UBC 951</strain>
    </source>
</reference>
<evidence type="ECO:0000256" key="1">
    <source>
        <dbReference type="SAM" id="MobiDB-lite"/>
    </source>
</evidence>
<keyword evidence="2" id="KW-0472">Membrane</keyword>
<dbReference type="EMBL" id="JMSN01000141">
    <property type="protein sequence ID" value="KDN37324.1"/>
    <property type="molecule type" value="Genomic_DNA"/>
</dbReference>